<dbReference type="NCBIfam" id="TIGR00756">
    <property type="entry name" value="PPR"/>
    <property type="match status" value="1"/>
</dbReference>
<name>A0A0M9WH43_9EURO</name>
<dbReference type="STRING" id="229535.A0A0M9WH43"/>
<gene>
    <name evidence="3" type="ORF">ACN38_g4436</name>
</gene>
<feature type="repeat" description="PPR" evidence="1">
    <location>
        <begin position="427"/>
        <end position="457"/>
    </location>
</feature>
<feature type="region of interest" description="Disordered" evidence="2">
    <location>
        <begin position="631"/>
        <end position="691"/>
    </location>
</feature>
<dbReference type="OrthoDB" id="1908178at2759"/>
<protein>
    <recommendedName>
        <fullName evidence="5">Pentatricopeptide repeat protein</fullName>
    </recommendedName>
</protein>
<reference evidence="3 4" key="1">
    <citation type="submission" date="2015-08" db="EMBL/GenBank/DDBJ databases">
        <title>Genome sequencing of Penicillium nordicum.</title>
        <authorList>
            <person name="Nguyen H.D."/>
            <person name="Seifert K.A."/>
        </authorList>
    </citation>
    <scope>NUCLEOTIDE SEQUENCE [LARGE SCALE GENOMIC DNA]</scope>
    <source>
        <strain evidence="3 4">DAOMC 185683</strain>
    </source>
</reference>
<dbReference type="InterPro" id="IPR011990">
    <property type="entry name" value="TPR-like_helical_dom_sf"/>
</dbReference>
<evidence type="ECO:0000313" key="3">
    <source>
        <dbReference type="EMBL" id="KOS44642.1"/>
    </source>
</evidence>
<evidence type="ECO:0000256" key="1">
    <source>
        <dbReference type="PROSITE-ProRule" id="PRU00708"/>
    </source>
</evidence>
<sequence length="789" mass="91152">MPPSKPPSHTSSVRRLCPRRPRPSVASIADIFVGSLVLASFCHEHSPNRRGLSTVAWSASDHSLRKFQGKGATGRRQLPPRRQPEYPSSRFHLSQPKRWISNGLARTNDDNTEEYNIETELREEAETDNDYIPLWPAKNEDAESQTHCERFDFTYDFDRRIEITKHIKADIDPKQPDKYPRQSFPSWLQPEKEKHLSISKLYEKSLANYDWEEAVNAVAPYSRYKKTYKDDSPDQMEIHSVEKLVRTLWEEPNPSTQYLFRLYRDIPAPGVALLSKRTRGALLRLFAHPRDRRWVDARRYLALVDDMVTARLPLSRSLWSSAIHLSGRANGKVLKRDLIRAVGMWQKMEHIAGVKADEVVFNILFDIAIKASAFKVADRLEEEMTERGLSFSRCGKTSKIYYFGMIRDVEGIRETFDDFVRSGEIVDTVVMNCLVASFLRAGDIQTAEQLYARMLEKQSSNNKRLSHSDDGSHDGGSNLSYDMPQYRERSRKLGRVLKKSSALKEKFPEYHRALQDSLSIAPDTRTFYIFLRHYAYNTGQLDSFMAVIRDMEKTFIVPPRAIIYLFLFEGFALHGRRKKQWSAENLRLTWHAYIRALRDSNARLRGLNLNLNNRKMTWENPLAKSVAIDVEEPPVTDSPNGLYMALPTEDTVGNPEGSEETADGSAMDDSQDTEQDAKPELDKTEDESTEIEELDVDEVFNPRLQFPSEAEQEEVWDPEQRLENGLFVGRRMITVILQAFGTCCGPQEVLEVWLQLERLWHPQQRKAIDVFAVKEELDKQMSRDPHRNR</sequence>
<dbReference type="Proteomes" id="UP000037696">
    <property type="component" value="Unassembled WGS sequence"/>
</dbReference>
<keyword evidence="4" id="KW-1185">Reference proteome</keyword>
<dbReference type="Gene3D" id="1.25.40.10">
    <property type="entry name" value="Tetratricopeptide repeat domain"/>
    <property type="match status" value="1"/>
</dbReference>
<organism evidence="3 4">
    <name type="scientific">Penicillium nordicum</name>
    <dbReference type="NCBI Taxonomy" id="229535"/>
    <lineage>
        <taxon>Eukaryota</taxon>
        <taxon>Fungi</taxon>
        <taxon>Dikarya</taxon>
        <taxon>Ascomycota</taxon>
        <taxon>Pezizomycotina</taxon>
        <taxon>Eurotiomycetes</taxon>
        <taxon>Eurotiomycetidae</taxon>
        <taxon>Eurotiales</taxon>
        <taxon>Aspergillaceae</taxon>
        <taxon>Penicillium</taxon>
    </lineage>
</organism>
<feature type="region of interest" description="Disordered" evidence="2">
    <location>
        <begin position="66"/>
        <end position="91"/>
    </location>
</feature>
<dbReference type="PANTHER" id="PTHR47939:SF6">
    <property type="entry name" value="OS03G0168400 PROTEIN"/>
    <property type="match status" value="1"/>
</dbReference>
<evidence type="ECO:0000313" key="4">
    <source>
        <dbReference type="Proteomes" id="UP000037696"/>
    </source>
</evidence>
<dbReference type="PANTHER" id="PTHR47939">
    <property type="entry name" value="MEMBRANE-ASSOCIATED SALT-INDUCIBLE PROTEIN-LIKE"/>
    <property type="match status" value="1"/>
</dbReference>
<proteinExistence type="predicted"/>
<feature type="region of interest" description="Disordered" evidence="2">
    <location>
        <begin position="461"/>
        <end position="482"/>
    </location>
</feature>
<comment type="caution">
    <text evidence="3">The sequence shown here is derived from an EMBL/GenBank/DDBJ whole genome shotgun (WGS) entry which is preliminary data.</text>
</comment>
<dbReference type="AlphaFoldDB" id="A0A0M9WH43"/>
<evidence type="ECO:0000256" key="2">
    <source>
        <dbReference type="SAM" id="MobiDB-lite"/>
    </source>
</evidence>
<dbReference type="PROSITE" id="PS51375">
    <property type="entry name" value="PPR"/>
    <property type="match status" value="1"/>
</dbReference>
<dbReference type="InterPro" id="IPR050667">
    <property type="entry name" value="PPR-containing_protein"/>
</dbReference>
<evidence type="ECO:0008006" key="5">
    <source>
        <dbReference type="Google" id="ProtNLM"/>
    </source>
</evidence>
<dbReference type="InterPro" id="IPR002885">
    <property type="entry name" value="PPR_rpt"/>
</dbReference>
<accession>A0A0M9WH43</accession>
<dbReference type="EMBL" id="LHQQ01000057">
    <property type="protein sequence ID" value="KOS44642.1"/>
    <property type="molecule type" value="Genomic_DNA"/>
</dbReference>